<evidence type="ECO:0000313" key="2">
    <source>
        <dbReference type="Proteomes" id="UP001141806"/>
    </source>
</evidence>
<dbReference type="EMBL" id="JAMYWD010000003">
    <property type="protein sequence ID" value="KAJ4975182.1"/>
    <property type="molecule type" value="Genomic_DNA"/>
</dbReference>
<dbReference type="AlphaFoldDB" id="A0A9Q0KR61"/>
<sequence>MANMIAVLLDIKKENRHIQTDMVTVLWEMKFDVYSRPWPAVSRPLLQPNLISAGLSVTTLVCHHGRPPPVMNCHHLMPALKPHLVLPASKANDSNAMRSLEFCLGFEDVNGNNPSDLANLVTCRKGMNFRDSKNLRKSGGKYSFSIVEGWGNQCTRKNFGKTHIRFEIKFKDTV</sequence>
<organism evidence="1 2">
    <name type="scientific">Protea cynaroides</name>
    <dbReference type="NCBI Taxonomy" id="273540"/>
    <lineage>
        <taxon>Eukaryota</taxon>
        <taxon>Viridiplantae</taxon>
        <taxon>Streptophyta</taxon>
        <taxon>Embryophyta</taxon>
        <taxon>Tracheophyta</taxon>
        <taxon>Spermatophyta</taxon>
        <taxon>Magnoliopsida</taxon>
        <taxon>Proteales</taxon>
        <taxon>Proteaceae</taxon>
        <taxon>Protea</taxon>
    </lineage>
</organism>
<evidence type="ECO:0000313" key="1">
    <source>
        <dbReference type="EMBL" id="KAJ4975182.1"/>
    </source>
</evidence>
<reference evidence="1" key="1">
    <citation type="journal article" date="2023" name="Plant J.">
        <title>The genome of the king protea, Protea cynaroides.</title>
        <authorList>
            <person name="Chang J."/>
            <person name="Duong T.A."/>
            <person name="Schoeman C."/>
            <person name="Ma X."/>
            <person name="Roodt D."/>
            <person name="Barker N."/>
            <person name="Li Z."/>
            <person name="Van de Peer Y."/>
            <person name="Mizrachi E."/>
        </authorList>
    </citation>
    <scope>NUCLEOTIDE SEQUENCE</scope>
    <source>
        <tissue evidence="1">Young leaves</tissue>
    </source>
</reference>
<accession>A0A9Q0KR61</accession>
<proteinExistence type="predicted"/>
<protein>
    <submittedName>
        <fullName evidence="1">Uncharacterized protein</fullName>
    </submittedName>
</protein>
<dbReference type="Proteomes" id="UP001141806">
    <property type="component" value="Unassembled WGS sequence"/>
</dbReference>
<keyword evidence="2" id="KW-1185">Reference proteome</keyword>
<comment type="caution">
    <text evidence="1">The sequence shown here is derived from an EMBL/GenBank/DDBJ whole genome shotgun (WGS) entry which is preliminary data.</text>
</comment>
<name>A0A9Q0KR61_9MAGN</name>
<gene>
    <name evidence="1" type="ORF">NE237_000288</name>
</gene>